<dbReference type="PANTHER" id="PTHR11844">
    <property type="entry name" value="METALLOPROTEASE INHIBITOR"/>
    <property type="match status" value="1"/>
</dbReference>
<feature type="domain" description="NTR" evidence="7">
    <location>
        <begin position="1"/>
        <end position="122"/>
    </location>
</feature>
<dbReference type="GO" id="GO:0046872">
    <property type="term" value="F:metal ion binding"/>
    <property type="evidence" value="ECO:0007669"/>
    <property type="project" value="UniProtKB-KW"/>
</dbReference>
<keyword evidence="6" id="KW-0472">Membrane</keyword>
<protein>
    <recommendedName>
        <fullName evidence="7">NTR domain-containing protein</fullName>
    </recommendedName>
</protein>
<comment type="caution">
    <text evidence="8">The sequence shown here is derived from an EMBL/GenBank/DDBJ whole genome shotgun (WGS) entry which is preliminary data.</text>
</comment>
<dbReference type="Pfam" id="PF00965">
    <property type="entry name" value="TIMP"/>
    <property type="match status" value="2"/>
</dbReference>
<dbReference type="PANTHER" id="PTHR11844:SF33">
    <property type="entry name" value="TISSUE INHIBITOR OF METALLOPROTEINASE"/>
    <property type="match status" value="1"/>
</dbReference>
<comment type="subcellular location">
    <subcellularLocation>
        <location evidence="1">Secreted</location>
    </subcellularLocation>
</comment>
<reference evidence="8 9" key="1">
    <citation type="journal article" date="2018" name="Sci. Rep.">
        <title>Comparative analysis of the Pocillopora damicornis genome highlights role of immune system in coral evolution.</title>
        <authorList>
            <person name="Cunning R."/>
            <person name="Bay R.A."/>
            <person name="Gillette P."/>
            <person name="Baker A.C."/>
            <person name="Traylor-Knowles N."/>
        </authorList>
    </citation>
    <scope>NUCLEOTIDE SEQUENCE [LARGE SCALE GENOMIC DNA]</scope>
    <source>
        <strain evidence="8">RSMAS</strain>
        <tissue evidence="8">Whole animal</tissue>
    </source>
</reference>
<dbReference type="Gene3D" id="2.40.50.120">
    <property type="match status" value="2"/>
</dbReference>
<feature type="domain" description="NTR" evidence="7">
    <location>
        <begin position="132"/>
        <end position="265"/>
    </location>
</feature>
<keyword evidence="4" id="KW-0479">Metal-binding</keyword>
<evidence type="ECO:0000259" key="7">
    <source>
        <dbReference type="PROSITE" id="PS50189"/>
    </source>
</evidence>
<keyword evidence="6" id="KW-0812">Transmembrane</keyword>
<dbReference type="SMART" id="SM00643">
    <property type="entry name" value="C345C"/>
    <property type="match status" value="1"/>
</dbReference>
<keyword evidence="9" id="KW-1185">Reference proteome</keyword>
<dbReference type="PROSITE" id="PS50189">
    <property type="entry name" value="NTR"/>
    <property type="match status" value="2"/>
</dbReference>
<sequence length="265" mass="29992">MSTGTSFVYAPQTTVPTKDDDPLSVGPVVYIIKVLRTFKGTFDEKEIVELKTPTNGIENFCKVKLNVKETYLLTGKKGEGQLEIWQCDWHELWKDETRKKIREAQKKFIMASVIFYMTLLLCAVALSEGCSCAVPTIPPTAGWKGNVFGYWNMQRFCDADFAIRAKVLRGFRPEISESDDPWSVGPASYTVKVLKTFKGSLHENEITRLETPANGGLCGVHLNVNGEYLLTGGKNFGPFDIMLCDWFEPWSKKTFKQIRKFSKKC</sequence>
<dbReference type="OrthoDB" id="6041041at2759"/>
<dbReference type="GO" id="GO:0002020">
    <property type="term" value="F:protease binding"/>
    <property type="evidence" value="ECO:0007669"/>
    <property type="project" value="TreeGrafter"/>
</dbReference>
<evidence type="ECO:0000256" key="3">
    <source>
        <dbReference type="ARBA" id="ARBA00023157"/>
    </source>
</evidence>
<dbReference type="GO" id="GO:0005615">
    <property type="term" value="C:extracellular space"/>
    <property type="evidence" value="ECO:0007669"/>
    <property type="project" value="TreeGrafter"/>
</dbReference>
<dbReference type="InterPro" id="IPR018933">
    <property type="entry name" value="Netrin_module_non-TIMP"/>
</dbReference>
<dbReference type="SMART" id="SM00206">
    <property type="entry name" value="NTR"/>
    <property type="match status" value="1"/>
</dbReference>
<evidence type="ECO:0000256" key="1">
    <source>
        <dbReference type="ARBA" id="ARBA00004613"/>
    </source>
</evidence>
<dbReference type="InterPro" id="IPR001820">
    <property type="entry name" value="TIMP"/>
</dbReference>
<evidence type="ECO:0000256" key="2">
    <source>
        <dbReference type="ARBA" id="ARBA00022525"/>
    </source>
</evidence>
<dbReference type="InterPro" id="IPR001134">
    <property type="entry name" value="Netrin_domain"/>
</dbReference>
<accession>A0A3M6V1R6</accession>
<organism evidence="8 9">
    <name type="scientific">Pocillopora damicornis</name>
    <name type="common">Cauliflower coral</name>
    <name type="synonym">Millepora damicornis</name>
    <dbReference type="NCBI Taxonomy" id="46731"/>
    <lineage>
        <taxon>Eukaryota</taxon>
        <taxon>Metazoa</taxon>
        <taxon>Cnidaria</taxon>
        <taxon>Anthozoa</taxon>
        <taxon>Hexacorallia</taxon>
        <taxon>Scleractinia</taxon>
        <taxon>Astrocoeniina</taxon>
        <taxon>Pocilloporidae</taxon>
        <taxon>Pocillopora</taxon>
    </lineage>
</organism>
<evidence type="ECO:0000313" key="9">
    <source>
        <dbReference type="Proteomes" id="UP000275408"/>
    </source>
</evidence>
<gene>
    <name evidence="8" type="ORF">pdam_00020461</name>
</gene>
<keyword evidence="2" id="KW-0964">Secreted</keyword>
<dbReference type="GO" id="GO:0008191">
    <property type="term" value="F:metalloendopeptidase inhibitor activity"/>
    <property type="evidence" value="ECO:0007669"/>
    <property type="project" value="InterPro"/>
</dbReference>
<evidence type="ECO:0000256" key="6">
    <source>
        <dbReference type="SAM" id="Phobius"/>
    </source>
</evidence>
<dbReference type="GO" id="GO:0051045">
    <property type="term" value="P:negative regulation of membrane protein ectodomain proteolysis"/>
    <property type="evidence" value="ECO:0007669"/>
    <property type="project" value="TreeGrafter"/>
</dbReference>
<evidence type="ECO:0000256" key="5">
    <source>
        <dbReference type="PIRSR" id="PIRSR601820-3"/>
    </source>
</evidence>
<dbReference type="SUPFAM" id="SSF50242">
    <property type="entry name" value="TIMP-like"/>
    <property type="match status" value="2"/>
</dbReference>
<name>A0A3M6V1R6_POCDA</name>
<keyword evidence="4" id="KW-0862">Zinc</keyword>
<dbReference type="AlphaFoldDB" id="A0A3M6V1R6"/>
<evidence type="ECO:0000313" key="8">
    <source>
        <dbReference type="EMBL" id="RMX59498.1"/>
    </source>
</evidence>
<feature type="transmembrane region" description="Helical" evidence="6">
    <location>
        <begin position="108"/>
        <end position="126"/>
    </location>
</feature>
<feature type="binding site" evidence="4">
    <location>
        <position position="130"/>
    </location>
    <ligand>
        <name>Zn(2+)</name>
        <dbReference type="ChEBI" id="CHEBI:29105"/>
        <note>ligand shared with metalloproteinase partner</note>
    </ligand>
</feature>
<dbReference type="GO" id="GO:0031012">
    <property type="term" value="C:extracellular matrix"/>
    <property type="evidence" value="ECO:0007669"/>
    <property type="project" value="TreeGrafter"/>
</dbReference>
<dbReference type="InterPro" id="IPR008993">
    <property type="entry name" value="TIMP-like_OB-fold"/>
</dbReference>
<proteinExistence type="predicted"/>
<dbReference type="Proteomes" id="UP000275408">
    <property type="component" value="Unassembled WGS sequence"/>
</dbReference>
<keyword evidence="3 5" id="KW-1015">Disulfide bond</keyword>
<feature type="disulfide bond" evidence="5">
    <location>
        <begin position="132"/>
        <end position="244"/>
    </location>
</feature>
<dbReference type="EMBL" id="RCHS01000324">
    <property type="protein sequence ID" value="RMX59498.1"/>
    <property type="molecule type" value="Genomic_DNA"/>
</dbReference>
<feature type="disulfide bond" evidence="5">
    <location>
        <begin position="130"/>
        <end position="218"/>
    </location>
</feature>
<evidence type="ECO:0000256" key="4">
    <source>
        <dbReference type="PIRSR" id="PIRSR601820-1"/>
    </source>
</evidence>
<keyword evidence="6" id="KW-1133">Transmembrane helix</keyword>